<dbReference type="InterPro" id="IPR014807">
    <property type="entry name" value="Coa1"/>
</dbReference>
<reference evidence="2 3" key="1">
    <citation type="journal article" date="2019" name="Sci. Rep.">
        <title>Colletotrichum shisoi sp. nov., an anthracnose pathogen of Perilla frutescens in Japan: molecular phylogenetic, morphological and genomic evidence.</title>
        <authorList>
            <person name="Gan P."/>
            <person name="Tsushima A."/>
            <person name="Hiroyama R."/>
            <person name="Narusaka M."/>
            <person name="Takano Y."/>
            <person name="Narusaka Y."/>
            <person name="Kawaradani M."/>
            <person name="Damm U."/>
            <person name="Shirasu K."/>
        </authorList>
    </citation>
    <scope>NUCLEOTIDE SEQUENCE [LARGE SCALE GENOMIC DNA]</scope>
    <source>
        <strain evidence="2 3">PG-2018a</strain>
    </source>
</reference>
<accession>A0A5Q4C724</accession>
<proteinExistence type="predicted"/>
<keyword evidence="3" id="KW-1185">Reference proteome</keyword>
<evidence type="ECO:0000313" key="2">
    <source>
        <dbReference type="EMBL" id="TQN75152.1"/>
    </source>
</evidence>
<dbReference type="PANTHER" id="PTHR28523">
    <property type="entry name" value="CYTOCHROME C OXIDASE ASSEMBLY FACTOR 1"/>
    <property type="match status" value="1"/>
</dbReference>
<organism evidence="2 3">
    <name type="scientific">Colletotrichum shisoi</name>
    <dbReference type="NCBI Taxonomy" id="2078593"/>
    <lineage>
        <taxon>Eukaryota</taxon>
        <taxon>Fungi</taxon>
        <taxon>Dikarya</taxon>
        <taxon>Ascomycota</taxon>
        <taxon>Pezizomycotina</taxon>
        <taxon>Sordariomycetes</taxon>
        <taxon>Hypocreomycetidae</taxon>
        <taxon>Glomerellales</taxon>
        <taxon>Glomerellaceae</taxon>
        <taxon>Colletotrichum</taxon>
        <taxon>Colletotrichum destructivum species complex</taxon>
    </lineage>
</organism>
<dbReference type="GO" id="GO:0005743">
    <property type="term" value="C:mitochondrial inner membrane"/>
    <property type="evidence" value="ECO:0007669"/>
    <property type="project" value="TreeGrafter"/>
</dbReference>
<comment type="caution">
    <text evidence="2">The sequence shown here is derived from an EMBL/GenBank/DDBJ whole genome shotgun (WGS) entry which is preliminary data.</text>
</comment>
<dbReference type="GO" id="GO:0033617">
    <property type="term" value="P:mitochondrial respiratory chain complex IV assembly"/>
    <property type="evidence" value="ECO:0007669"/>
    <property type="project" value="InterPro"/>
</dbReference>
<dbReference type="AlphaFoldDB" id="A0A5Q4C724"/>
<dbReference type="Proteomes" id="UP000326340">
    <property type="component" value="Unassembled WGS sequence"/>
</dbReference>
<gene>
    <name evidence="2" type="primary">COA1</name>
    <name evidence="2" type="ORF">CSHISOI_00262</name>
</gene>
<protein>
    <submittedName>
        <fullName evidence="2">Cytochrome c oxidase assembly factor 1</fullName>
    </submittedName>
</protein>
<evidence type="ECO:0000313" key="3">
    <source>
        <dbReference type="Proteomes" id="UP000326340"/>
    </source>
</evidence>
<dbReference type="InterPro" id="IPR042432">
    <property type="entry name" value="Coa1_fungi"/>
</dbReference>
<feature type="region of interest" description="Disordered" evidence="1">
    <location>
        <begin position="94"/>
        <end position="130"/>
    </location>
</feature>
<dbReference type="Pfam" id="PF08695">
    <property type="entry name" value="Coa1"/>
    <property type="match status" value="1"/>
</dbReference>
<feature type="compositionally biased region" description="Low complexity" evidence="1">
    <location>
        <begin position="94"/>
        <end position="120"/>
    </location>
</feature>
<sequence>MNTVPPGPPGTFFARSLARPPAETDRPPNFVNGLIRSIPENLLGQFDITTTLLPLRPRPLPPPYTTNFFRRPFKSDADSPSMLSKTIPRRWASSLRSAAARQTQQQQLRAQTQRRWATAAPKPGSGPLMERRADRELPDLSQITFRWSRTLPLFAAVIAACSVAIFNYQKSSSPVIASTLYALRTSPPARELLGDEVQFKHQIPWISGEMNQLHGRINIAFSVKGTRGEALMRFASYRTSHKGLFETTEWSLETPDGRRIDLLDGADPFQGIVADELDDDVDEQAAAAAAAAATRGFRQTTLK</sequence>
<dbReference type="PANTHER" id="PTHR28523:SF1">
    <property type="entry name" value="CYTOCHROME C OXIDASE ASSEMBLY FACTOR 1"/>
    <property type="match status" value="1"/>
</dbReference>
<evidence type="ECO:0000256" key="1">
    <source>
        <dbReference type="SAM" id="MobiDB-lite"/>
    </source>
</evidence>
<dbReference type="EMBL" id="PUHP01000008">
    <property type="protein sequence ID" value="TQN75152.1"/>
    <property type="molecule type" value="Genomic_DNA"/>
</dbReference>
<dbReference type="OrthoDB" id="2100652at2759"/>
<name>A0A5Q4C724_9PEZI</name>